<dbReference type="PANTHER" id="PTHR43214">
    <property type="entry name" value="TWO-COMPONENT RESPONSE REGULATOR"/>
    <property type="match status" value="1"/>
</dbReference>
<name>A0A3D9UIQ9_9MICO</name>
<keyword evidence="6" id="KW-1185">Reference proteome</keyword>
<accession>A0A3D9UIQ9</accession>
<dbReference type="SMART" id="SM00421">
    <property type="entry name" value="HTH_LUXR"/>
    <property type="match status" value="1"/>
</dbReference>
<dbReference type="EMBL" id="QTUA01000001">
    <property type="protein sequence ID" value="REF29328.1"/>
    <property type="molecule type" value="Genomic_DNA"/>
</dbReference>
<keyword evidence="2 5" id="KW-0238">DNA-binding</keyword>
<dbReference type="SUPFAM" id="SSF46894">
    <property type="entry name" value="C-terminal effector domain of the bipartite response regulators"/>
    <property type="match status" value="1"/>
</dbReference>
<dbReference type="GO" id="GO:0003677">
    <property type="term" value="F:DNA binding"/>
    <property type="evidence" value="ECO:0007669"/>
    <property type="project" value="UniProtKB-KW"/>
</dbReference>
<evidence type="ECO:0000256" key="2">
    <source>
        <dbReference type="ARBA" id="ARBA00023125"/>
    </source>
</evidence>
<feature type="domain" description="HTH luxR-type" evidence="4">
    <location>
        <begin position="136"/>
        <end position="201"/>
    </location>
</feature>
<protein>
    <submittedName>
        <fullName evidence="5">DNA-binding NarL/FixJ family response regulator</fullName>
    </submittedName>
</protein>
<evidence type="ECO:0000256" key="3">
    <source>
        <dbReference type="ARBA" id="ARBA00023163"/>
    </source>
</evidence>
<dbReference type="SUPFAM" id="SSF52172">
    <property type="entry name" value="CheY-like"/>
    <property type="match status" value="1"/>
</dbReference>
<dbReference type="PROSITE" id="PS00622">
    <property type="entry name" value="HTH_LUXR_1"/>
    <property type="match status" value="1"/>
</dbReference>
<dbReference type="InterPro" id="IPR000792">
    <property type="entry name" value="Tscrpt_reg_LuxR_C"/>
</dbReference>
<gene>
    <name evidence="5" type="ORF">DFJ65_0263</name>
</gene>
<keyword evidence="1" id="KW-0805">Transcription regulation</keyword>
<dbReference type="Pfam" id="PF00196">
    <property type="entry name" value="GerE"/>
    <property type="match status" value="1"/>
</dbReference>
<dbReference type="Gene3D" id="3.40.50.2300">
    <property type="match status" value="1"/>
</dbReference>
<evidence type="ECO:0000259" key="4">
    <source>
        <dbReference type="PROSITE" id="PS50043"/>
    </source>
</evidence>
<dbReference type="PANTHER" id="PTHR43214:SF41">
    <property type="entry name" value="NITRATE_NITRITE RESPONSE REGULATOR PROTEIN NARP"/>
    <property type="match status" value="1"/>
</dbReference>
<dbReference type="PROSITE" id="PS50043">
    <property type="entry name" value="HTH_LUXR_2"/>
    <property type="match status" value="1"/>
</dbReference>
<organism evidence="5 6">
    <name type="scientific">Calidifontibacter indicus</name>
    <dbReference type="NCBI Taxonomy" id="419650"/>
    <lineage>
        <taxon>Bacteria</taxon>
        <taxon>Bacillati</taxon>
        <taxon>Actinomycetota</taxon>
        <taxon>Actinomycetes</taxon>
        <taxon>Micrococcales</taxon>
        <taxon>Dermacoccaceae</taxon>
        <taxon>Calidifontibacter</taxon>
    </lineage>
</organism>
<dbReference type="Proteomes" id="UP000256253">
    <property type="component" value="Unassembled WGS sequence"/>
</dbReference>
<dbReference type="InterPro" id="IPR011006">
    <property type="entry name" value="CheY-like_superfamily"/>
</dbReference>
<dbReference type="CDD" id="cd06170">
    <property type="entry name" value="LuxR_C_like"/>
    <property type="match status" value="1"/>
</dbReference>
<reference evidence="5 6" key="1">
    <citation type="submission" date="2018-08" db="EMBL/GenBank/DDBJ databases">
        <title>Sequencing the genomes of 1000 actinobacteria strains.</title>
        <authorList>
            <person name="Klenk H.-P."/>
        </authorList>
    </citation>
    <scope>NUCLEOTIDE SEQUENCE [LARGE SCALE GENOMIC DNA]</scope>
    <source>
        <strain evidence="5 6">DSM 22967</strain>
    </source>
</reference>
<keyword evidence="3" id="KW-0804">Transcription</keyword>
<dbReference type="GO" id="GO:0006355">
    <property type="term" value="P:regulation of DNA-templated transcription"/>
    <property type="evidence" value="ECO:0007669"/>
    <property type="project" value="InterPro"/>
</dbReference>
<dbReference type="PRINTS" id="PR00038">
    <property type="entry name" value="HTHLUXR"/>
</dbReference>
<dbReference type="InterPro" id="IPR039420">
    <property type="entry name" value="WalR-like"/>
</dbReference>
<dbReference type="InterPro" id="IPR016032">
    <property type="entry name" value="Sig_transdc_resp-reg_C-effctor"/>
</dbReference>
<evidence type="ECO:0000313" key="5">
    <source>
        <dbReference type="EMBL" id="REF29328.1"/>
    </source>
</evidence>
<evidence type="ECO:0000313" key="6">
    <source>
        <dbReference type="Proteomes" id="UP000256253"/>
    </source>
</evidence>
<dbReference type="RefSeq" id="WP_115924039.1">
    <property type="nucleotide sequence ID" value="NZ_QTUA01000001.1"/>
</dbReference>
<dbReference type="OrthoDB" id="9816529at2"/>
<comment type="caution">
    <text evidence="5">The sequence shown here is derived from an EMBL/GenBank/DDBJ whole genome shotgun (WGS) entry which is preliminary data.</text>
</comment>
<evidence type="ECO:0000256" key="1">
    <source>
        <dbReference type="ARBA" id="ARBA00023015"/>
    </source>
</evidence>
<proteinExistence type="predicted"/>
<dbReference type="AlphaFoldDB" id="A0A3D9UIQ9"/>
<sequence>MPSPVRIALVNDYELVVAGLARLLTPFSTRVEVVELDVREMPSEHVDVVMFDTFATLGDKADGVLEKLTRTGQNKVVAYSFDESPQTVRRMLDQGVAGYFSKAVTAPEFVDAIERVHHGEQVVLLGNNQPHLLAAWPGESAGLSARESELLALITQGLSNEQITAVCYLSINTVKTYIRSTYRKIGVSTRAQAVAWAMRNGFDIQH</sequence>